<dbReference type="CDD" id="cd00293">
    <property type="entry name" value="USP-like"/>
    <property type="match status" value="1"/>
</dbReference>
<dbReference type="Pfam" id="PF00582">
    <property type="entry name" value="Usp"/>
    <property type="match status" value="1"/>
</dbReference>
<name>A0AA86N2G9_9BACT</name>
<gene>
    <name evidence="3" type="ORF">DNFV4_03771</name>
</gene>
<evidence type="ECO:0000259" key="2">
    <source>
        <dbReference type="Pfam" id="PF00582"/>
    </source>
</evidence>
<proteinExistence type="inferred from homology"/>
<dbReference type="SUPFAM" id="SSF52402">
    <property type="entry name" value="Adenine nucleotide alpha hydrolases-like"/>
    <property type="match status" value="1"/>
</dbReference>
<dbReference type="KEGG" id="nti:DNFV4_03771"/>
<dbReference type="Proteomes" id="UP001179121">
    <property type="component" value="Chromosome"/>
</dbReference>
<feature type="domain" description="UspA" evidence="2">
    <location>
        <begin position="24"/>
        <end position="176"/>
    </location>
</feature>
<sequence length="184" mass="20150">MAATTSHTILSRDAQDATNRTVSKKILVAVDDSEQSARAVHYVGVLLRDTQDVAVTLFHVLKPMPRELLEHGGSEDPTVEDQLGRQLRKEQEAWVKEEGTIEYPILLKALQGLGKTGFPIERVTLKFGHERDIADTILDEARTGGYGTIVVSRHGTSGAKRLFGNGITEHVLREASGIAVWVLG</sequence>
<dbReference type="EMBL" id="OX365700">
    <property type="protein sequence ID" value="CAI4033335.1"/>
    <property type="molecule type" value="Genomic_DNA"/>
</dbReference>
<dbReference type="PANTHER" id="PTHR46268">
    <property type="entry name" value="STRESS RESPONSE PROTEIN NHAX"/>
    <property type="match status" value="1"/>
</dbReference>
<dbReference type="Gene3D" id="3.40.50.620">
    <property type="entry name" value="HUPs"/>
    <property type="match status" value="1"/>
</dbReference>
<accession>A0AA86N2G9</accession>
<dbReference type="AlphaFoldDB" id="A0AA86N2G9"/>
<comment type="similarity">
    <text evidence="1">Belongs to the universal stress protein A family.</text>
</comment>
<dbReference type="InterPro" id="IPR014729">
    <property type="entry name" value="Rossmann-like_a/b/a_fold"/>
</dbReference>
<organism evidence="3 4">
    <name type="scientific">Nitrospira tepida</name>
    <dbReference type="NCBI Taxonomy" id="2973512"/>
    <lineage>
        <taxon>Bacteria</taxon>
        <taxon>Pseudomonadati</taxon>
        <taxon>Nitrospirota</taxon>
        <taxon>Nitrospiria</taxon>
        <taxon>Nitrospirales</taxon>
        <taxon>Nitrospiraceae</taxon>
        <taxon>Nitrospira</taxon>
    </lineage>
</organism>
<dbReference type="RefSeq" id="WP_289270455.1">
    <property type="nucleotide sequence ID" value="NZ_OX365700.1"/>
</dbReference>
<evidence type="ECO:0000313" key="4">
    <source>
        <dbReference type="Proteomes" id="UP001179121"/>
    </source>
</evidence>
<dbReference type="InterPro" id="IPR006016">
    <property type="entry name" value="UspA"/>
</dbReference>
<keyword evidence="4" id="KW-1185">Reference proteome</keyword>
<protein>
    <submittedName>
        <fullName evidence="3">Universal stress protein</fullName>
    </submittedName>
</protein>
<evidence type="ECO:0000313" key="3">
    <source>
        <dbReference type="EMBL" id="CAI4033335.1"/>
    </source>
</evidence>
<dbReference type="PANTHER" id="PTHR46268:SF6">
    <property type="entry name" value="UNIVERSAL STRESS PROTEIN UP12"/>
    <property type="match status" value="1"/>
</dbReference>
<reference evidence="3" key="1">
    <citation type="submission" date="2022-10" db="EMBL/GenBank/DDBJ databases">
        <authorList>
            <person name="Koch H."/>
        </authorList>
    </citation>
    <scope>NUCLEOTIDE SEQUENCE</scope>
    <source>
        <strain evidence="3">DNF</strain>
    </source>
</reference>
<evidence type="ECO:0000256" key="1">
    <source>
        <dbReference type="ARBA" id="ARBA00008791"/>
    </source>
</evidence>